<evidence type="ECO:0000256" key="1">
    <source>
        <dbReference type="ARBA" id="ARBA00007698"/>
    </source>
</evidence>
<dbReference type="AlphaFoldDB" id="A0A382PW19"/>
<keyword evidence="3" id="KW-0687">Ribonucleoprotein</keyword>
<protein>
    <recommendedName>
        <fullName evidence="5">50S ribosomal protein L20</fullName>
    </recommendedName>
</protein>
<name>A0A382PW19_9ZZZZ</name>
<gene>
    <name evidence="4" type="ORF">METZ01_LOCUS330393</name>
</gene>
<dbReference type="InterPro" id="IPR035566">
    <property type="entry name" value="Ribosomal_protein_bL20_C"/>
</dbReference>
<reference evidence="4" key="1">
    <citation type="submission" date="2018-05" db="EMBL/GenBank/DDBJ databases">
        <authorList>
            <person name="Lanie J.A."/>
            <person name="Ng W.-L."/>
            <person name="Kazmierczak K.M."/>
            <person name="Andrzejewski T.M."/>
            <person name="Davidsen T.M."/>
            <person name="Wayne K.J."/>
            <person name="Tettelin H."/>
            <person name="Glass J.I."/>
            <person name="Rusch D."/>
            <person name="Podicherti R."/>
            <person name="Tsui H.-C.T."/>
            <person name="Winkler M.E."/>
        </authorList>
    </citation>
    <scope>NUCLEOTIDE SEQUENCE</scope>
</reference>
<organism evidence="4">
    <name type="scientific">marine metagenome</name>
    <dbReference type="NCBI Taxonomy" id="408172"/>
    <lineage>
        <taxon>unclassified sequences</taxon>
        <taxon>metagenomes</taxon>
        <taxon>ecological metagenomes</taxon>
    </lineage>
</organism>
<sequence length="47" mass="5245">MTYSQFIHGLKKANIELDRKVLSNLAIYNADSFKTLTQTARSQIGSA</sequence>
<dbReference type="Gene3D" id="1.10.1900.20">
    <property type="entry name" value="Ribosomal protein L20"/>
    <property type="match status" value="1"/>
</dbReference>
<evidence type="ECO:0000256" key="3">
    <source>
        <dbReference type="ARBA" id="ARBA00023274"/>
    </source>
</evidence>
<dbReference type="GO" id="GO:1990904">
    <property type="term" value="C:ribonucleoprotein complex"/>
    <property type="evidence" value="ECO:0007669"/>
    <property type="project" value="UniProtKB-KW"/>
</dbReference>
<proteinExistence type="inferred from homology"/>
<keyword evidence="2" id="KW-0689">Ribosomal protein</keyword>
<dbReference type="GO" id="GO:0005840">
    <property type="term" value="C:ribosome"/>
    <property type="evidence" value="ECO:0007669"/>
    <property type="project" value="UniProtKB-KW"/>
</dbReference>
<dbReference type="Pfam" id="PF00453">
    <property type="entry name" value="Ribosomal_L20"/>
    <property type="match status" value="1"/>
</dbReference>
<dbReference type="GO" id="GO:0003735">
    <property type="term" value="F:structural constituent of ribosome"/>
    <property type="evidence" value="ECO:0007669"/>
    <property type="project" value="InterPro"/>
</dbReference>
<dbReference type="FunFam" id="1.10.1900.20:FF:000001">
    <property type="entry name" value="50S ribosomal protein L20"/>
    <property type="match status" value="1"/>
</dbReference>
<evidence type="ECO:0000256" key="2">
    <source>
        <dbReference type="ARBA" id="ARBA00022980"/>
    </source>
</evidence>
<evidence type="ECO:0008006" key="5">
    <source>
        <dbReference type="Google" id="ProtNLM"/>
    </source>
</evidence>
<dbReference type="SUPFAM" id="SSF74731">
    <property type="entry name" value="Ribosomal protein L20"/>
    <property type="match status" value="1"/>
</dbReference>
<dbReference type="InterPro" id="IPR005813">
    <property type="entry name" value="Ribosomal_bL20"/>
</dbReference>
<comment type="similarity">
    <text evidence="1">Belongs to the bacterial ribosomal protein bL20 family.</text>
</comment>
<evidence type="ECO:0000313" key="4">
    <source>
        <dbReference type="EMBL" id="SVC77539.1"/>
    </source>
</evidence>
<dbReference type="EMBL" id="UINC01110196">
    <property type="protein sequence ID" value="SVC77539.1"/>
    <property type="molecule type" value="Genomic_DNA"/>
</dbReference>
<accession>A0A382PW19</accession>
<dbReference type="GO" id="GO:0019843">
    <property type="term" value="F:rRNA binding"/>
    <property type="evidence" value="ECO:0007669"/>
    <property type="project" value="InterPro"/>
</dbReference>
<dbReference type="PANTHER" id="PTHR10986">
    <property type="entry name" value="39S RIBOSOMAL PROTEIN L20"/>
    <property type="match status" value="1"/>
</dbReference>
<dbReference type="GO" id="GO:0006412">
    <property type="term" value="P:translation"/>
    <property type="evidence" value="ECO:0007669"/>
    <property type="project" value="InterPro"/>
</dbReference>